<comment type="caution">
    <text evidence="1">The sequence shown here is derived from an EMBL/GenBank/DDBJ whole genome shotgun (WGS) entry which is preliminary data.</text>
</comment>
<dbReference type="InterPro" id="IPR050275">
    <property type="entry name" value="PGM_Phosphatase"/>
</dbReference>
<protein>
    <submittedName>
        <fullName evidence="1">Histidine phosphatase family protein</fullName>
    </submittedName>
</protein>
<dbReference type="GO" id="GO:0016791">
    <property type="term" value="F:phosphatase activity"/>
    <property type="evidence" value="ECO:0007669"/>
    <property type="project" value="TreeGrafter"/>
</dbReference>
<organism evidence="1 2">
    <name type="scientific">Teichococcus oryzae</name>
    <dbReference type="NCBI Taxonomy" id="1608942"/>
    <lineage>
        <taxon>Bacteria</taxon>
        <taxon>Pseudomonadati</taxon>
        <taxon>Pseudomonadota</taxon>
        <taxon>Alphaproteobacteria</taxon>
        <taxon>Acetobacterales</taxon>
        <taxon>Roseomonadaceae</taxon>
        <taxon>Roseomonas</taxon>
    </lineage>
</organism>
<name>A0A5B2TBQ9_9PROT</name>
<dbReference type="InterPro" id="IPR029033">
    <property type="entry name" value="His_PPase_superfam"/>
</dbReference>
<evidence type="ECO:0000313" key="1">
    <source>
        <dbReference type="EMBL" id="KAA2211942.1"/>
    </source>
</evidence>
<dbReference type="SMART" id="SM00855">
    <property type="entry name" value="PGAM"/>
    <property type="match status" value="1"/>
</dbReference>
<dbReference type="PANTHER" id="PTHR48100:SF1">
    <property type="entry name" value="HISTIDINE PHOSPHATASE FAMILY PROTEIN-RELATED"/>
    <property type="match status" value="1"/>
</dbReference>
<dbReference type="InterPro" id="IPR013078">
    <property type="entry name" value="His_Pase_superF_clade-1"/>
</dbReference>
<proteinExistence type="predicted"/>
<dbReference type="CDD" id="cd07067">
    <property type="entry name" value="HP_PGM_like"/>
    <property type="match status" value="1"/>
</dbReference>
<evidence type="ECO:0000313" key="2">
    <source>
        <dbReference type="Proteomes" id="UP000322110"/>
    </source>
</evidence>
<dbReference type="Pfam" id="PF00300">
    <property type="entry name" value="His_Phos_1"/>
    <property type="match status" value="1"/>
</dbReference>
<dbReference type="EMBL" id="VUKA01000013">
    <property type="protein sequence ID" value="KAA2211942.1"/>
    <property type="molecule type" value="Genomic_DNA"/>
</dbReference>
<accession>A0A5B2TBQ9</accession>
<sequence>MAMTLFLLRHAAHDRVADTLCGRMPGVALGGAGLAQADALAARLHGEGIEALYTSPVQRCHETAAPIGRALGLDPLVDDALTEIDFGDWTGRRFTELLDDPQWRHWNSARDDAAPPCGESMRAAQRRVMGWITAAHDRHPDGRVAMVSHGDVIKAALCFFLDLPLQAYERFDIAPASLSALVVWQGGGRVLCLNEQPPAKTEMA</sequence>
<dbReference type="Gene3D" id="3.40.50.1240">
    <property type="entry name" value="Phosphoglycerate mutase-like"/>
    <property type="match status" value="1"/>
</dbReference>
<gene>
    <name evidence="1" type="ORF">F0Q34_17395</name>
</gene>
<dbReference type="SUPFAM" id="SSF53254">
    <property type="entry name" value="Phosphoglycerate mutase-like"/>
    <property type="match status" value="1"/>
</dbReference>
<reference evidence="1 2" key="1">
    <citation type="journal article" date="2015" name="Int. J. Syst. Evol. Microbiol.">
        <title>Roseomonas oryzae sp. nov., isolated from paddy rhizosphere soil.</title>
        <authorList>
            <person name="Ramaprasad E.V."/>
            <person name="Sasikala Ch."/>
            <person name="Ramana Ch.V."/>
        </authorList>
    </citation>
    <scope>NUCLEOTIDE SEQUENCE [LARGE SCALE GENOMIC DNA]</scope>
    <source>
        <strain evidence="1 2">KCTC 42542</strain>
    </source>
</reference>
<dbReference type="Proteomes" id="UP000322110">
    <property type="component" value="Unassembled WGS sequence"/>
</dbReference>
<dbReference type="RefSeq" id="WP_149813523.1">
    <property type="nucleotide sequence ID" value="NZ_VUKA01000013.1"/>
</dbReference>
<dbReference type="PANTHER" id="PTHR48100">
    <property type="entry name" value="BROAD-SPECIFICITY PHOSPHATASE YOR283W-RELATED"/>
    <property type="match status" value="1"/>
</dbReference>
<dbReference type="GO" id="GO:0005737">
    <property type="term" value="C:cytoplasm"/>
    <property type="evidence" value="ECO:0007669"/>
    <property type="project" value="TreeGrafter"/>
</dbReference>
<keyword evidence="2" id="KW-1185">Reference proteome</keyword>
<dbReference type="OrthoDB" id="9783269at2"/>
<dbReference type="AlphaFoldDB" id="A0A5B2TBQ9"/>